<dbReference type="PANTHER" id="PTHR30137">
    <property type="entry name" value="LUCIFERASE-LIKE MONOOXYGENASE"/>
    <property type="match status" value="1"/>
</dbReference>
<dbReference type="Gene3D" id="3.20.20.30">
    <property type="entry name" value="Luciferase-like domain"/>
    <property type="match status" value="1"/>
</dbReference>
<dbReference type="SUPFAM" id="SSF51679">
    <property type="entry name" value="Bacterial luciferase-like"/>
    <property type="match status" value="1"/>
</dbReference>
<proteinExistence type="predicted"/>
<protein>
    <submittedName>
        <fullName evidence="4">LLM class flavin-dependent oxidoreductase</fullName>
    </submittedName>
</protein>
<evidence type="ECO:0000256" key="2">
    <source>
        <dbReference type="ARBA" id="ARBA00023033"/>
    </source>
</evidence>
<dbReference type="Pfam" id="PF00296">
    <property type="entry name" value="Bac_luciferase"/>
    <property type="match status" value="1"/>
</dbReference>
<keyword evidence="1" id="KW-0560">Oxidoreductase</keyword>
<gene>
    <name evidence="4" type="ORF">GCM10023196_082120</name>
</gene>
<evidence type="ECO:0000259" key="3">
    <source>
        <dbReference type="Pfam" id="PF00296"/>
    </source>
</evidence>
<evidence type="ECO:0000256" key="1">
    <source>
        <dbReference type="ARBA" id="ARBA00023002"/>
    </source>
</evidence>
<evidence type="ECO:0000313" key="5">
    <source>
        <dbReference type="Proteomes" id="UP001501442"/>
    </source>
</evidence>
<keyword evidence="5" id="KW-1185">Reference proteome</keyword>
<reference evidence="5" key="1">
    <citation type="journal article" date="2019" name="Int. J. Syst. Evol. Microbiol.">
        <title>The Global Catalogue of Microorganisms (GCM) 10K type strain sequencing project: providing services to taxonomists for standard genome sequencing and annotation.</title>
        <authorList>
            <consortium name="The Broad Institute Genomics Platform"/>
            <consortium name="The Broad Institute Genome Sequencing Center for Infectious Disease"/>
            <person name="Wu L."/>
            <person name="Ma J."/>
        </authorList>
    </citation>
    <scope>NUCLEOTIDE SEQUENCE [LARGE SCALE GENOMIC DNA]</scope>
    <source>
        <strain evidence="5">JCM 17939</strain>
    </source>
</reference>
<feature type="domain" description="Luciferase-like" evidence="3">
    <location>
        <begin position="7"/>
        <end position="307"/>
    </location>
</feature>
<comment type="caution">
    <text evidence="4">The sequence shown here is derived from an EMBL/GenBank/DDBJ whole genome shotgun (WGS) entry which is preliminary data.</text>
</comment>
<dbReference type="InterPro" id="IPR011251">
    <property type="entry name" value="Luciferase-like_dom"/>
</dbReference>
<dbReference type="InterPro" id="IPR036661">
    <property type="entry name" value="Luciferase-like_sf"/>
</dbReference>
<evidence type="ECO:0000313" key="4">
    <source>
        <dbReference type="EMBL" id="GAA4635682.1"/>
    </source>
</evidence>
<organism evidence="4 5">
    <name type="scientific">Actinoallomurus vinaceus</name>
    <dbReference type="NCBI Taxonomy" id="1080074"/>
    <lineage>
        <taxon>Bacteria</taxon>
        <taxon>Bacillati</taxon>
        <taxon>Actinomycetota</taxon>
        <taxon>Actinomycetes</taxon>
        <taxon>Streptosporangiales</taxon>
        <taxon>Thermomonosporaceae</taxon>
        <taxon>Actinoallomurus</taxon>
    </lineage>
</organism>
<sequence>MLAARFPGQSDGAVLSATVEAAIAAERAGFDDVWFAEHHFMSYGICPSAISLAAYVLGRTERIAVGTAVSVLSTAHPVALAEQTVLLDQVSGGRFRLGVGRGGPWVDLEVFGTGLARYESGFAESLDLLLAGLTRPRLSAAGPTFAFREVPMVPRPGTRPSPPVVVACTSAATVALAAERRLPMLLGLHIGDDGRRAMVAEYAARSEGARADDVAAAGSEGAPVDHVAAAVAYVADTRAEARRTLRAELPRWLRPGLAGYVPVDDRPYRPRDPDEYAELLCRIHPVGTPEDCVETMAATVERTGIRHLILMVEGAGAPERTRENIARLGAEVLPRLRTRFRDR</sequence>
<dbReference type="Proteomes" id="UP001501442">
    <property type="component" value="Unassembled WGS sequence"/>
</dbReference>
<dbReference type="EMBL" id="BAABHK010000016">
    <property type="protein sequence ID" value="GAA4635682.1"/>
    <property type="molecule type" value="Genomic_DNA"/>
</dbReference>
<accession>A0ABP8UN10</accession>
<name>A0ABP8UN10_9ACTN</name>
<keyword evidence="2" id="KW-0503">Monooxygenase</keyword>
<dbReference type="PANTHER" id="PTHR30137:SF8">
    <property type="entry name" value="BLR5498 PROTEIN"/>
    <property type="match status" value="1"/>
</dbReference>
<dbReference type="InterPro" id="IPR050766">
    <property type="entry name" value="Bact_Lucif_Oxidored"/>
</dbReference>